<dbReference type="AlphaFoldDB" id="A4ED31"/>
<reference evidence="1 2" key="2">
    <citation type="submission" date="2007-04" db="EMBL/GenBank/DDBJ databases">
        <authorList>
            <person name="Fulton L."/>
            <person name="Clifton S."/>
            <person name="Fulton B."/>
            <person name="Xu J."/>
            <person name="Minx P."/>
            <person name="Mardis E.R."/>
            <person name="Wilson R.K."/>
        </authorList>
    </citation>
    <scope>NUCLEOTIDE SEQUENCE [LARGE SCALE GENOMIC DNA]</scope>
    <source>
        <strain evidence="2">ATCC 25986 / DSM 3979 / JCM 10188 / KCTC 3647 / NCTC 11838 / VPI 1003</strain>
    </source>
</reference>
<proteinExistence type="predicted"/>
<reference evidence="1 2" key="1">
    <citation type="submission" date="2007-01" db="EMBL/GenBank/DDBJ databases">
        <title>Draft genome sequence of Collinsella aerofaciens (ATCC 25986).</title>
        <authorList>
            <person name="Sudarsanam P."/>
            <person name="Ley R."/>
            <person name="Guruge J."/>
            <person name="Turnbaugh P.J."/>
            <person name="Mahowald M."/>
            <person name="Liep D."/>
            <person name="Gordon J."/>
        </authorList>
    </citation>
    <scope>NUCLEOTIDE SEQUENCE [LARGE SCALE GENOMIC DNA]</scope>
    <source>
        <strain evidence="2">ATCC 25986 / DSM 3979 / JCM 10188 / KCTC 3647 / NCTC 11838 / VPI 1003</strain>
    </source>
</reference>
<gene>
    <name evidence="1" type="ORF">COLAER_02372</name>
</gene>
<evidence type="ECO:0000313" key="2">
    <source>
        <dbReference type="Proteomes" id="UP000002979"/>
    </source>
</evidence>
<accession>A4ED31</accession>
<dbReference type="EMBL" id="AAVN02000016">
    <property type="protein sequence ID" value="EBA38519.1"/>
    <property type="molecule type" value="Genomic_DNA"/>
</dbReference>
<comment type="caution">
    <text evidence="1">The sequence shown here is derived from an EMBL/GenBank/DDBJ whole genome shotgun (WGS) entry which is preliminary data.</text>
</comment>
<protein>
    <submittedName>
        <fullName evidence="1">Uncharacterized protein</fullName>
    </submittedName>
</protein>
<organism evidence="1 2">
    <name type="scientific">Collinsella aerofaciens (strain ATCC 25986 / DSM 3979 / JCM 10188 / KCTC 3647 / NCTC 11838 / VPI 1003)</name>
    <dbReference type="NCBI Taxonomy" id="411903"/>
    <lineage>
        <taxon>Bacteria</taxon>
        <taxon>Bacillati</taxon>
        <taxon>Actinomycetota</taxon>
        <taxon>Coriobacteriia</taxon>
        <taxon>Coriobacteriales</taxon>
        <taxon>Coriobacteriaceae</taxon>
        <taxon>Collinsella</taxon>
    </lineage>
</organism>
<dbReference type="Proteomes" id="UP000002979">
    <property type="component" value="Unassembled WGS sequence"/>
</dbReference>
<name>A4ED31_COLAA</name>
<sequence length="30" mass="3491">MAKTLRNNVKMDKCARWGNSRATLLDNRLN</sequence>
<evidence type="ECO:0000313" key="1">
    <source>
        <dbReference type="EMBL" id="EBA38519.1"/>
    </source>
</evidence>